<dbReference type="InterPro" id="IPR050155">
    <property type="entry name" value="HAD-like_hydrolase_sf"/>
</dbReference>
<dbReference type="PRINTS" id="PR00413">
    <property type="entry name" value="HADHALOGNASE"/>
</dbReference>
<organism evidence="2 3">
    <name type="scientific">Promethearchaeum syntrophicum</name>
    <dbReference type="NCBI Taxonomy" id="2594042"/>
    <lineage>
        <taxon>Archaea</taxon>
        <taxon>Promethearchaeati</taxon>
        <taxon>Promethearchaeota</taxon>
        <taxon>Promethearchaeia</taxon>
        <taxon>Promethearchaeales</taxon>
        <taxon>Promethearchaeaceae</taxon>
        <taxon>Promethearchaeum</taxon>
    </lineage>
</organism>
<name>A0A5B9DGB1_9ARCH</name>
<evidence type="ECO:0000256" key="1">
    <source>
        <dbReference type="ARBA" id="ARBA00007958"/>
    </source>
</evidence>
<dbReference type="GO" id="GO:0005829">
    <property type="term" value="C:cytosol"/>
    <property type="evidence" value="ECO:0007669"/>
    <property type="project" value="TreeGrafter"/>
</dbReference>
<dbReference type="GO" id="GO:0006281">
    <property type="term" value="P:DNA repair"/>
    <property type="evidence" value="ECO:0007669"/>
    <property type="project" value="TreeGrafter"/>
</dbReference>
<dbReference type="AlphaFoldDB" id="A0A5B9DGB1"/>
<sequence length="238" mass="26990">MNDKDVLKGIKLVIFDYDGVIYNMIEPLRQTVVEGTEKFALKSSGLQEDMREVFHLLEFALTRTVADQILDSKEMLDIQLLKGVPHLKRLRIATSFYGDFRDRTKEPILFDGVEELVKKLNKKGIKMAILSNSAKKYILSTLEQYELLNYFSTILGAAEVKEVKPNPEGLLKILEIENVKPKEVIFIGDMISDTDAGKNAKIKTIAIASGILPVEKLVAENPYFLAHNILEIQQFFNL</sequence>
<dbReference type="KEGG" id="psyt:DSAG12_03638"/>
<dbReference type="Gene3D" id="3.40.50.1000">
    <property type="entry name" value="HAD superfamily/HAD-like"/>
    <property type="match status" value="1"/>
</dbReference>
<dbReference type="NCBIfam" id="TIGR01509">
    <property type="entry name" value="HAD-SF-IA-v3"/>
    <property type="match status" value="1"/>
</dbReference>
<dbReference type="Proteomes" id="UP000321408">
    <property type="component" value="Chromosome"/>
</dbReference>
<dbReference type="InterPro" id="IPR023214">
    <property type="entry name" value="HAD_sf"/>
</dbReference>
<comment type="similarity">
    <text evidence="1">Belongs to the HAD-like hydrolase superfamily.</text>
</comment>
<reference evidence="2 3" key="1">
    <citation type="journal article" date="2020" name="Nature">
        <title>Isolation of an archaeon at the prokaryote-eukaryote interface.</title>
        <authorList>
            <person name="Imachi H."/>
            <person name="Nobu M.K."/>
            <person name="Nakahara N."/>
            <person name="Morono Y."/>
            <person name="Ogawara M."/>
            <person name="Takaki Y."/>
            <person name="Takano Y."/>
            <person name="Uematsu K."/>
            <person name="Ikuta T."/>
            <person name="Ito M."/>
            <person name="Matsui Y."/>
            <person name="Miyazaki M."/>
            <person name="Murata K."/>
            <person name="Saito Y."/>
            <person name="Sakai S."/>
            <person name="Song C."/>
            <person name="Tasumi E."/>
            <person name="Yamanaka Y."/>
            <person name="Yamaguchi T."/>
            <person name="Kamagata Y."/>
            <person name="Tamaki H."/>
            <person name="Takai K."/>
        </authorList>
    </citation>
    <scope>NUCLEOTIDE SEQUENCE [LARGE SCALE GENOMIC DNA]</scope>
    <source>
        <strain evidence="2 3">MK-D1</strain>
    </source>
</reference>
<dbReference type="SFLD" id="SFLDS00003">
    <property type="entry name" value="Haloacid_Dehalogenase"/>
    <property type="match status" value="1"/>
</dbReference>
<dbReference type="InterPro" id="IPR023198">
    <property type="entry name" value="PGP-like_dom2"/>
</dbReference>
<gene>
    <name evidence="2" type="ORF">DSAG12_03638</name>
</gene>
<dbReference type="InterPro" id="IPR006439">
    <property type="entry name" value="HAD-SF_hydro_IA"/>
</dbReference>
<dbReference type="PANTHER" id="PTHR43434">
    <property type="entry name" value="PHOSPHOGLYCOLATE PHOSPHATASE"/>
    <property type="match status" value="1"/>
</dbReference>
<dbReference type="EMBL" id="CP042905">
    <property type="protein sequence ID" value="QEE17800.2"/>
    <property type="molecule type" value="Genomic_DNA"/>
</dbReference>
<dbReference type="SUPFAM" id="SSF56784">
    <property type="entry name" value="HAD-like"/>
    <property type="match status" value="1"/>
</dbReference>
<keyword evidence="2" id="KW-0378">Hydrolase</keyword>
<dbReference type="Gene3D" id="1.10.150.240">
    <property type="entry name" value="Putative phosphatase, domain 2"/>
    <property type="match status" value="1"/>
</dbReference>
<proteinExistence type="inferred from homology"/>
<dbReference type="GO" id="GO:0008967">
    <property type="term" value="F:phosphoglycolate phosphatase activity"/>
    <property type="evidence" value="ECO:0007669"/>
    <property type="project" value="TreeGrafter"/>
</dbReference>
<dbReference type="InterPro" id="IPR036412">
    <property type="entry name" value="HAD-like_sf"/>
</dbReference>
<evidence type="ECO:0000313" key="3">
    <source>
        <dbReference type="Proteomes" id="UP000321408"/>
    </source>
</evidence>
<dbReference type="InterPro" id="IPR041492">
    <property type="entry name" value="HAD_2"/>
</dbReference>
<dbReference type="OrthoDB" id="31229at2157"/>
<dbReference type="NCBIfam" id="TIGR01549">
    <property type="entry name" value="HAD-SF-IA-v1"/>
    <property type="match status" value="1"/>
</dbReference>
<reference evidence="2 3" key="2">
    <citation type="journal article" date="2024" name="Int. J. Syst. Evol. Microbiol.">
        <title>Promethearchaeum syntrophicum gen. nov., sp. nov., an anaerobic, obligately syntrophic archaeon, the first isolate of the lineage 'Asgard' archaea, and proposal of the new archaeal phylum Promethearchaeota phyl. nov. and kingdom Promethearchaeati regn. nov.</title>
        <authorList>
            <person name="Imachi H."/>
            <person name="Nobu M.K."/>
            <person name="Kato S."/>
            <person name="Takaki Y."/>
            <person name="Miyazaki M."/>
            <person name="Miyata M."/>
            <person name="Ogawara M."/>
            <person name="Saito Y."/>
            <person name="Sakai S."/>
            <person name="Tahara Y.O."/>
            <person name="Takano Y."/>
            <person name="Tasumi E."/>
            <person name="Uematsu K."/>
            <person name="Yoshimura T."/>
            <person name="Itoh T."/>
            <person name="Ohkuma M."/>
            <person name="Takai K."/>
        </authorList>
    </citation>
    <scope>NUCLEOTIDE SEQUENCE [LARGE SCALE GENOMIC DNA]</scope>
    <source>
        <strain evidence="2 3">MK-D1</strain>
    </source>
</reference>
<protein>
    <submittedName>
        <fullName evidence="2">HAD family hydrolase</fullName>
        <ecNumber evidence="2">3.-.-.-</ecNumber>
    </submittedName>
</protein>
<dbReference type="SFLD" id="SFLDG01129">
    <property type="entry name" value="C1.5:_HAD__Beta-PGM__Phosphata"/>
    <property type="match status" value="1"/>
</dbReference>
<evidence type="ECO:0000313" key="2">
    <source>
        <dbReference type="EMBL" id="QEE17800.2"/>
    </source>
</evidence>
<keyword evidence="3" id="KW-1185">Reference proteome</keyword>
<dbReference type="EC" id="3.-.-.-" evidence="2"/>
<dbReference type="PANTHER" id="PTHR43434:SF1">
    <property type="entry name" value="PHOSPHOGLYCOLATE PHOSPHATASE"/>
    <property type="match status" value="1"/>
</dbReference>
<dbReference type="Pfam" id="PF13419">
    <property type="entry name" value="HAD_2"/>
    <property type="match status" value="1"/>
</dbReference>
<accession>A0A5B9DGB1</accession>